<evidence type="ECO:0000256" key="3">
    <source>
        <dbReference type="PROSITE-ProRule" id="PRU00023"/>
    </source>
</evidence>
<keyword evidence="2 3" id="KW-0040">ANK repeat</keyword>
<dbReference type="EMBL" id="KI913959">
    <property type="protein sequence ID" value="ETW03646.1"/>
    <property type="molecule type" value="Genomic_DNA"/>
</dbReference>
<dbReference type="Pfam" id="PF12796">
    <property type="entry name" value="Ank_2"/>
    <property type="match status" value="2"/>
</dbReference>
<dbReference type="OrthoDB" id="7464126at2759"/>
<reference evidence="4" key="1">
    <citation type="submission" date="2013-12" db="EMBL/GenBank/DDBJ databases">
        <title>The Genome Sequence of Aphanomyces invadans NJM9701.</title>
        <authorList>
            <consortium name="The Broad Institute Genomics Platform"/>
            <person name="Russ C."/>
            <person name="Tyler B."/>
            <person name="van West P."/>
            <person name="Dieguez-Uribeondo J."/>
            <person name="Young S.K."/>
            <person name="Zeng Q."/>
            <person name="Gargeya S."/>
            <person name="Fitzgerald M."/>
            <person name="Abouelleil A."/>
            <person name="Alvarado L."/>
            <person name="Chapman S.B."/>
            <person name="Gainer-Dewar J."/>
            <person name="Goldberg J."/>
            <person name="Griggs A."/>
            <person name="Gujja S."/>
            <person name="Hansen M."/>
            <person name="Howarth C."/>
            <person name="Imamovic A."/>
            <person name="Ireland A."/>
            <person name="Larimer J."/>
            <person name="McCowan C."/>
            <person name="Murphy C."/>
            <person name="Pearson M."/>
            <person name="Poon T.W."/>
            <person name="Priest M."/>
            <person name="Roberts A."/>
            <person name="Saif S."/>
            <person name="Shea T."/>
            <person name="Sykes S."/>
            <person name="Wortman J."/>
            <person name="Nusbaum C."/>
            <person name="Birren B."/>
        </authorList>
    </citation>
    <scope>NUCLEOTIDE SEQUENCE [LARGE SCALE GENOMIC DNA]</scope>
    <source>
        <strain evidence="4">NJM9701</strain>
    </source>
</reference>
<organism evidence="4">
    <name type="scientific">Aphanomyces invadans</name>
    <dbReference type="NCBI Taxonomy" id="157072"/>
    <lineage>
        <taxon>Eukaryota</taxon>
        <taxon>Sar</taxon>
        <taxon>Stramenopiles</taxon>
        <taxon>Oomycota</taxon>
        <taxon>Saprolegniomycetes</taxon>
        <taxon>Saprolegniales</taxon>
        <taxon>Verrucalvaceae</taxon>
        <taxon>Aphanomyces</taxon>
    </lineage>
</organism>
<dbReference type="AlphaFoldDB" id="A0A024UB48"/>
<keyword evidence="1" id="KW-0677">Repeat</keyword>
<dbReference type="eggNOG" id="KOG4177">
    <property type="taxonomic scope" value="Eukaryota"/>
</dbReference>
<dbReference type="PROSITE" id="PS50088">
    <property type="entry name" value="ANK_REPEAT"/>
    <property type="match status" value="3"/>
</dbReference>
<dbReference type="RefSeq" id="XP_008867875.1">
    <property type="nucleotide sequence ID" value="XM_008869653.1"/>
</dbReference>
<dbReference type="Pfam" id="PF00023">
    <property type="entry name" value="Ank"/>
    <property type="match status" value="1"/>
</dbReference>
<sequence length="368" mass="38862">MTLPLTLAEVVAFDNALLCSISQRDHGQVQAMLAKIDVQNNSDLREPLTSGFLEAAGRDASILKLFLDAHFDVDACDEEGTTALMIAARGKDSDALDHGNDEAPANDGVAECSFVESLANVQQLLAHGACVDAVDHTGSTALHHAVQCSGEHVIVQELVGAMCTVDCVDEKGYMALHHAARMGQVENVRLLLARHDPQDVNATTLDGESVLSLACQSGCVDVVNELVQCCGIDLDAPNSDLQTPLMMAVMVGSLDIVQVLVQARADVTKKDSIGMTALHHAACCEAALPIVECLVDANSDINNVDDMANSIMHDAAIVSSLDVALFLLKSGAASGCVNEAGKTPTMLAQQWNRPDMVELLESWDGGPP</sequence>
<feature type="repeat" description="ANK" evidence="3">
    <location>
        <begin position="273"/>
        <end position="306"/>
    </location>
</feature>
<dbReference type="SMART" id="SM00248">
    <property type="entry name" value="ANK"/>
    <property type="match status" value="8"/>
</dbReference>
<dbReference type="SUPFAM" id="SSF48403">
    <property type="entry name" value="Ankyrin repeat"/>
    <property type="match status" value="1"/>
</dbReference>
<evidence type="ECO:0000313" key="4">
    <source>
        <dbReference type="EMBL" id="ETW03646.1"/>
    </source>
</evidence>
<accession>A0A024UB48</accession>
<dbReference type="GeneID" id="20082093"/>
<dbReference type="InterPro" id="IPR036770">
    <property type="entry name" value="Ankyrin_rpt-contain_sf"/>
</dbReference>
<feature type="repeat" description="ANK" evidence="3">
    <location>
        <begin position="171"/>
        <end position="192"/>
    </location>
</feature>
<evidence type="ECO:0000256" key="1">
    <source>
        <dbReference type="ARBA" id="ARBA00022737"/>
    </source>
</evidence>
<proteinExistence type="predicted"/>
<dbReference type="VEuPathDB" id="FungiDB:H310_05043"/>
<dbReference type="Gene3D" id="1.25.40.20">
    <property type="entry name" value="Ankyrin repeat-containing domain"/>
    <property type="match status" value="3"/>
</dbReference>
<evidence type="ECO:0000256" key="2">
    <source>
        <dbReference type="ARBA" id="ARBA00023043"/>
    </source>
</evidence>
<gene>
    <name evidence="4" type="ORF">H310_05043</name>
</gene>
<dbReference type="InterPro" id="IPR002110">
    <property type="entry name" value="Ankyrin_rpt"/>
</dbReference>
<protein>
    <submittedName>
        <fullName evidence="4">Uncharacterized protein</fullName>
    </submittedName>
</protein>
<dbReference type="STRING" id="157072.A0A024UB48"/>
<dbReference type="PROSITE" id="PS50297">
    <property type="entry name" value="ANK_REP_REGION"/>
    <property type="match status" value="2"/>
</dbReference>
<feature type="repeat" description="ANK" evidence="3">
    <location>
        <begin position="240"/>
        <end position="272"/>
    </location>
</feature>
<dbReference type="PANTHER" id="PTHR24171">
    <property type="entry name" value="ANKYRIN REPEAT DOMAIN-CONTAINING PROTEIN 39-RELATED"/>
    <property type="match status" value="1"/>
</dbReference>
<name>A0A024UB48_9STRA</name>